<dbReference type="PATRIC" id="fig|1233171.3.peg.1498"/>
<reference evidence="2 3" key="1">
    <citation type="submission" date="2013-06" db="EMBL/GenBank/DDBJ databases">
        <authorList>
            <person name="Walk S."/>
            <person name="Aronoff D."/>
            <person name="Young V.Y."/>
            <person name="Marsh J."/>
            <person name="Harrison L."/>
            <person name="Daugherty S.C."/>
            <person name="Shefchek K.A."/>
            <person name="Hine E.E."/>
            <person name="Tallon L.J."/>
            <person name="Sadzewicz L.K."/>
            <person name="Rasko D.A."/>
        </authorList>
    </citation>
    <scope>NUCLEOTIDE SEQUENCE [LARGE SCALE GENOMIC DNA]</scope>
    <source>
        <strain evidence="2 3">ATCC 638</strain>
    </source>
</reference>
<dbReference type="Gene3D" id="1.20.120.330">
    <property type="entry name" value="Nucleotidyltransferases domain 2"/>
    <property type="match status" value="1"/>
</dbReference>
<dbReference type="EMBL" id="AVNC01000015">
    <property type="protein sequence ID" value="EQK42662.1"/>
    <property type="molecule type" value="Genomic_DNA"/>
</dbReference>
<proteinExistence type="predicted"/>
<dbReference type="GeneID" id="67472459"/>
<gene>
    <name evidence="2" type="ORF">C672_1606</name>
</gene>
<evidence type="ECO:0000313" key="3">
    <source>
        <dbReference type="Proteomes" id="UP000015688"/>
    </source>
</evidence>
<dbReference type="AlphaFoldDB" id="T4VPR8"/>
<evidence type="ECO:0000313" key="2">
    <source>
        <dbReference type="EMBL" id="EQK42662.1"/>
    </source>
</evidence>
<protein>
    <submittedName>
        <fullName evidence="2">HEPN domain protein</fullName>
    </submittedName>
</protein>
<dbReference type="RefSeq" id="WP_021432782.1">
    <property type="nucleotide sequence ID" value="NZ_AVNC01000015.1"/>
</dbReference>
<name>T4VPR8_PARBF</name>
<dbReference type="InterPro" id="IPR007842">
    <property type="entry name" value="HEPN_dom"/>
</dbReference>
<feature type="domain" description="HEPN" evidence="1">
    <location>
        <begin position="298"/>
        <end position="418"/>
    </location>
</feature>
<dbReference type="Pfam" id="PF05168">
    <property type="entry name" value="HEPN"/>
    <property type="match status" value="1"/>
</dbReference>
<organism evidence="2 3">
    <name type="scientific">Paraclostridium bifermentans ATCC 638 = DSM 14991</name>
    <dbReference type="NCBI Taxonomy" id="1233171"/>
    <lineage>
        <taxon>Bacteria</taxon>
        <taxon>Bacillati</taxon>
        <taxon>Bacillota</taxon>
        <taxon>Clostridia</taxon>
        <taxon>Peptostreptococcales</taxon>
        <taxon>Peptostreptococcaceae</taxon>
        <taxon>Paraclostridium</taxon>
    </lineage>
</organism>
<accession>T4VPR8</accession>
<evidence type="ECO:0000259" key="1">
    <source>
        <dbReference type="Pfam" id="PF05168"/>
    </source>
</evidence>
<dbReference type="Proteomes" id="UP000015688">
    <property type="component" value="Unassembled WGS sequence"/>
</dbReference>
<sequence>MNGIKIKAGIFPVVMSFAIGEQGKEEVQAIDLPIGANILYLQSIRDLTEVEILKKFVCKEEFYDEDYEKLFKLFLNNTKRLSPNINNAEDILHQFGVYEEKIGDKYHFKLIQEYIPYIKADTWDYITVDLLKDSYTDIINCFDFGDINIYLGAWRSEFDSQKQSLLTAFRSAFIFTLIGFLYGDDRNLYSNFNSFFESEFYKRISLIYGIWKHRKANEGIKYIPIFDSFYNLEGNSPENLIQIIHAILSDDNIVKDERMMIKNRLIEGANSFHSNIDSQSLELEQSIIKPVVNYLIEIQSANENISAAEAMYKETLFEAAINRSYYSMMHALKALLENKKQLSDWEPGKLNVSENHKALERKLINLYSQGIIKNSFVSDFKYVKQKRWIADYNISTFSKEECLECITKAKVFINEVKKISL</sequence>
<comment type="caution">
    <text evidence="2">The sequence shown here is derived from an EMBL/GenBank/DDBJ whole genome shotgun (WGS) entry which is preliminary data.</text>
</comment>